<proteinExistence type="predicted"/>
<dbReference type="STRING" id="697329.Rumal_3114"/>
<dbReference type="KEGG" id="ral:Rumal_3114"/>
<dbReference type="AlphaFoldDB" id="E6UF52"/>
<dbReference type="RefSeq" id="WP_013499686.1">
    <property type="nucleotide sequence ID" value="NC_014833.1"/>
</dbReference>
<reference evidence="1 2" key="1">
    <citation type="journal article" date="2011" name="J. Bacteriol.">
        <title>Complete genome of the cellulolytic ruminal bacterium Ruminococcus albus 7.</title>
        <authorList>
            <person name="Suen G."/>
            <person name="Stevenson D.M."/>
            <person name="Bruce D.C."/>
            <person name="Chertkov O."/>
            <person name="Copeland A."/>
            <person name="Cheng J.F."/>
            <person name="Detter C."/>
            <person name="Detter J.C."/>
            <person name="Goodwin L.A."/>
            <person name="Han C.S."/>
            <person name="Hauser L.J."/>
            <person name="Ivanova N.N."/>
            <person name="Kyrpides N.C."/>
            <person name="Land M.L."/>
            <person name="Lapidus A."/>
            <person name="Lucas S."/>
            <person name="Ovchinnikova G."/>
            <person name="Pitluck S."/>
            <person name="Tapia R."/>
            <person name="Woyke T."/>
            <person name="Boyum J."/>
            <person name="Mead D."/>
            <person name="Weimer P.J."/>
        </authorList>
    </citation>
    <scope>NUCLEOTIDE SEQUENCE [LARGE SCALE GENOMIC DNA]</scope>
    <source>
        <strain evidence="2">ATCC 27210 / DSM 20455 / JCM 14654 / NCDO 2250 / 7</strain>
    </source>
</reference>
<evidence type="ECO:0000313" key="2">
    <source>
        <dbReference type="Proteomes" id="UP000006919"/>
    </source>
</evidence>
<evidence type="ECO:0000313" key="1">
    <source>
        <dbReference type="EMBL" id="ADU23579.1"/>
    </source>
</evidence>
<organism evidence="1 2">
    <name type="scientific">Ruminococcus albus (strain ATCC 27210 / DSM 20455 / JCM 14654 / NCDO 2250 / 7)</name>
    <dbReference type="NCBI Taxonomy" id="697329"/>
    <lineage>
        <taxon>Bacteria</taxon>
        <taxon>Bacillati</taxon>
        <taxon>Bacillota</taxon>
        <taxon>Clostridia</taxon>
        <taxon>Eubacteriales</taxon>
        <taxon>Oscillospiraceae</taxon>
        <taxon>Ruminococcus</taxon>
    </lineage>
</organism>
<dbReference type="Proteomes" id="UP000006919">
    <property type="component" value="Chromosome"/>
</dbReference>
<gene>
    <name evidence="1" type="ordered locus">Rumal_3114</name>
</gene>
<sequence precursor="true">MKKINTAIFITALAVCLAGCGNKAKNDTSSKADASSAADSSVAETITETITTADETEVTLPEDTVTVTREDMPACGMTVSTLTGDDENSATTEDFEARTGDVFFEDSEGHWYLPEISDQQEYLIKAETDQPIINIFEINDDYVMINLIENIPFGDTKDIASTFHLLNDVNFSHKIVFSSSDKTQGDTPVCKMTVNTTYGGTDENGNELESGTFSDDFEIKGGDIFFEDPDGHWYLPEVNEKGEFILKSDFDVPIIEIKAVGGSSASINLVDTVNYGDTRDVASNIASSDLTHKVTFTEKSE</sequence>
<accession>E6UF52</accession>
<protein>
    <submittedName>
        <fullName evidence="1">Uncharacterized protein</fullName>
    </submittedName>
</protein>
<dbReference type="HOGENOM" id="CLU_924038_0_0_9"/>
<dbReference type="EMBL" id="CP002403">
    <property type="protein sequence ID" value="ADU23579.1"/>
    <property type="molecule type" value="Genomic_DNA"/>
</dbReference>
<name>E6UF52_RUMA7</name>